<keyword evidence="3" id="KW-1185">Reference proteome</keyword>
<evidence type="ECO:0000313" key="3">
    <source>
        <dbReference type="Proteomes" id="UP000054007"/>
    </source>
</evidence>
<gene>
    <name evidence="2" type="ORF">CYLTODRAFT_449260</name>
</gene>
<accession>A0A0D7BRJ2</accession>
<name>A0A0D7BRJ2_9AGAR</name>
<dbReference type="Proteomes" id="UP000054007">
    <property type="component" value="Unassembled WGS sequence"/>
</dbReference>
<reference evidence="2 3" key="1">
    <citation type="journal article" date="2015" name="Fungal Genet. Biol.">
        <title>Evolution of novel wood decay mechanisms in Agaricales revealed by the genome sequences of Fistulina hepatica and Cylindrobasidium torrendii.</title>
        <authorList>
            <person name="Floudas D."/>
            <person name="Held B.W."/>
            <person name="Riley R."/>
            <person name="Nagy L.G."/>
            <person name="Koehler G."/>
            <person name="Ransdell A.S."/>
            <person name="Younus H."/>
            <person name="Chow J."/>
            <person name="Chiniquy J."/>
            <person name="Lipzen A."/>
            <person name="Tritt A."/>
            <person name="Sun H."/>
            <person name="Haridas S."/>
            <person name="LaButti K."/>
            <person name="Ohm R.A."/>
            <person name="Kues U."/>
            <person name="Blanchette R.A."/>
            <person name="Grigoriev I.V."/>
            <person name="Minto R.E."/>
            <person name="Hibbett D.S."/>
        </authorList>
    </citation>
    <scope>NUCLEOTIDE SEQUENCE [LARGE SCALE GENOMIC DNA]</scope>
    <source>
        <strain evidence="2 3">FP15055 ss-10</strain>
    </source>
</reference>
<dbReference type="AlphaFoldDB" id="A0A0D7BRJ2"/>
<dbReference type="OrthoDB" id="3058840at2759"/>
<feature type="compositionally biased region" description="Pro residues" evidence="1">
    <location>
        <begin position="147"/>
        <end position="164"/>
    </location>
</feature>
<evidence type="ECO:0000256" key="1">
    <source>
        <dbReference type="SAM" id="MobiDB-lite"/>
    </source>
</evidence>
<proteinExistence type="predicted"/>
<feature type="region of interest" description="Disordered" evidence="1">
    <location>
        <begin position="143"/>
        <end position="220"/>
    </location>
</feature>
<dbReference type="EMBL" id="KN880438">
    <property type="protein sequence ID" value="KIY73052.1"/>
    <property type="molecule type" value="Genomic_DNA"/>
</dbReference>
<sequence length="220" mass="25256">MDNHDVPLATQEAIVFDFMKTDGFPIPSLQEMEAELNKPDNLAEVESKIQKLEEYHKRNMDRLFSTHTREYESLSRAHEQSINLPNDSWQAEAEYDRIAIPFDTKWENQLRERERRWHHEVEGEKGAHAERVKPFHDRARRLDPKWGMPPPPTSAVSPPQPAPSPMVVTPMQPPIVPAPPPTRPPIPDNVPAFGPMPVYVPTSATTYADPSRDPRRRPKP</sequence>
<evidence type="ECO:0000313" key="2">
    <source>
        <dbReference type="EMBL" id="KIY73052.1"/>
    </source>
</evidence>
<protein>
    <submittedName>
        <fullName evidence="2">Uncharacterized protein</fullName>
    </submittedName>
</protein>
<feature type="compositionally biased region" description="Pro residues" evidence="1">
    <location>
        <begin position="171"/>
        <end position="188"/>
    </location>
</feature>
<organism evidence="2 3">
    <name type="scientific">Cylindrobasidium torrendii FP15055 ss-10</name>
    <dbReference type="NCBI Taxonomy" id="1314674"/>
    <lineage>
        <taxon>Eukaryota</taxon>
        <taxon>Fungi</taxon>
        <taxon>Dikarya</taxon>
        <taxon>Basidiomycota</taxon>
        <taxon>Agaricomycotina</taxon>
        <taxon>Agaricomycetes</taxon>
        <taxon>Agaricomycetidae</taxon>
        <taxon>Agaricales</taxon>
        <taxon>Marasmiineae</taxon>
        <taxon>Physalacriaceae</taxon>
        <taxon>Cylindrobasidium</taxon>
    </lineage>
</organism>